<feature type="binding site" evidence="9">
    <location>
        <begin position="484"/>
        <end position="486"/>
    </location>
    <ligand>
        <name>ATP</name>
        <dbReference type="ChEBI" id="CHEBI:30616"/>
    </ligand>
</feature>
<feature type="binding site" evidence="9">
    <location>
        <position position="420"/>
    </location>
    <ligand>
        <name>ATP</name>
        <dbReference type="ChEBI" id="CHEBI:30616"/>
    </ligand>
</feature>
<comment type="subunit">
    <text evidence="9 11">Forms a cylinder of 14 subunits composed of two heptameric rings stacked back-to-back. Interacts with the co-chaperonin GroES.</text>
</comment>
<evidence type="ECO:0000256" key="6">
    <source>
        <dbReference type="ARBA" id="ARBA00023186"/>
    </source>
</evidence>
<evidence type="ECO:0000256" key="9">
    <source>
        <dbReference type="HAMAP-Rule" id="MF_00600"/>
    </source>
</evidence>
<dbReference type="NCBIfam" id="NF009488">
    <property type="entry name" value="PRK12850.1"/>
    <property type="match status" value="1"/>
</dbReference>
<dbReference type="Gene3D" id="1.10.560.10">
    <property type="entry name" value="GroEL-like equatorial domain"/>
    <property type="match status" value="1"/>
</dbReference>
<evidence type="ECO:0000256" key="11">
    <source>
        <dbReference type="RuleBase" id="RU000419"/>
    </source>
</evidence>
<evidence type="ECO:0000256" key="8">
    <source>
        <dbReference type="ARBA" id="ARBA00025702"/>
    </source>
</evidence>
<dbReference type="PROSITE" id="PS00296">
    <property type="entry name" value="CHAPERONINS_CPN60"/>
    <property type="match status" value="1"/>
</dbReference>
<name>A0ABP5DGD0_9ACTN</name>
<evidence type="ECO:0000313" key="12">
    <source>
        <dbReference type="EMBL" id="GAA1979666.1"/>
    </source>
</evidence>
<evidence type="ECO:0000313" key="13">
    <source>
        <dbReference type="Proteomes" id="UP001499854"/>
    </source>
</evidence>
<dbReference type="Gene3D" id="3.30.260.10">
    <property type="entry name" value="TCP-1-like chaperonin intermediate domain"/>
    <property type="match status" value="1"/>
</dbReference>
<reference evidence="13" key="1">
    <citation type="journal article" date="2019" name="Int. J. Syst. Evol. Microbiol.">
        <title>The Global Catalogue of Microorganisms (GCM) 10K type strain sequencing project: providing services to taxonomists for standard genome sequencing and annotation.</title>
        <authorList>
            <consortium name="The Broad Institute Genomics Platform"/>
            <consortium name="The Broad Institute Genome Sequencing Center for Infectious Disease"/>
            <person name="Wu L."/>
            <person name="Ma J."/>
        </authorList>
    </citation>
    <scope>NUCLEOTIDE SEQUENCE [LARGE SCALE GENOMIC DNA]</scope>
    <source>
        <strain evidence="13">JCM 16013</strain>
    </source>
</reference>
<feature type="binding site" evidence="9">
    <location>
        <position position="500"/>
    </location>
    <ligand>
        <name>ATP</name>
        <dbReference type="ChEBI" id="CHEBI:30616"/>
    </ligand>
</feature>
<dbReference type="NCBIfam" id="NF009487">
    <property type="entry name" value="PRK12849.1"/>
    <property type="match status" value="1"/>
</dbReference>
<evidence type="ECO:0000256" key="10">
    <source>
        <dbReference type="RuleBase" id="RU000418"/>
    </source>
</evidence>
<dbReference type="Gene3D" id="3.50.7.10">
    <property type="entry name" value="GroEL"/>
    <property type="match status" value="1"/>
</dbReference>
<protein>
    <recommendedName>
        <fullName evidence="9">Chaperonin GroEL</fullName>
        <ecNumber evidence="9">5.6.1.7</ecNumber>
    </recommendedName>
    <alternativeName>
        <fullName evidence="9">60 kDa chaperonin</fullName>
    </alternativeName>
    <alternativeName>
        <fullName evidence="9">Chaperonin-60</fullName>
        <shortName evidence="9">Cpn60</shortName>
    </alternativeName>
</protein>
<evidence type="ECO:0000256" key="1">
    <source>
        <dbReference type="ARBA" id="ARBA00004191"/>
    </source>
</evidence>
<keyword evidence="13" id="KW-1185">Reference proteome</keyword>
<proteinExistence type="inferred from homology"/>
<evidence type="ECO:0000256" key="7">
    <source>
        <dbReference type="ARBA" id="ARBA00023235"/>
    </source>
</evidence>
<dbReference type="InterPro" id="IPR001844">
    <property type="entry name" value="Cpn60/GroEL"/>
</dbReference>
<feature type="binding site" evidence="9">
    <location>
        <begin position="36"/>
        <end position="39"/>
    </location>
    <ligand>
        <name>ATP</name>
        <dbReference type="ChEBI" id="CHEBI:30616"/>
    </ligand>
</feature>
<dbReference type="EMBL" id="BAAAQM010000026">
    <property type="protein sequence ID" value="GAA1979666.1"/>
    <property type="molecule type" value="Genomic_DNA"/>
</dbReference>
<dbReference type="NCBIfam" id="TIGR02348">
    <property type="entry name" value="GroEL"/>
    <property type="match status" value="1"/>
</dbReference>
<dbReference type="NCBIfam" id="NF000592">
    <property type="entry name" value="PRK00013.1"/>
    <property type="match status" value="1"/>
</dbReference>
<dbReference type="InterPro" id="IPR018370">
    <property type="entry name" value="Chaperonin_Cpn60_CS"/>
</dbReference>
<comment type="caution">
    <text evidence="12">The sequence shown here is derived from an EMBL/GenBank/DDBJ whole genome shotgun (WGS) entry which is preliminary data.</text>
</comment>
<gene>
    <name evidence="12" type="primary">groL_2</name>
    <name evidence="9" type="synonym">groEL</name>
    <name evidence="9" type="synonym">groL</name>
    <name evidence="12" type="ORF">GCM10009838_45850</name>
</gene>
<keyword evidence="5 9" id="KW-0067">ATP-binding</keyword>
<accession>A0ABP5DGD0</accession>
<organism evidence="12 13">
    <name type="scientific">Catenulispora subtropica</name>
    <dbReference type="NCBI Taxonomy" id="450798"/>
    <lineage>
        <taxon>Bacteria</taxon>
        <taxon>Bacillati</taxon>
        <taxon>Actinomycetota</taxon>
        <taxon>Actinomycetes</taxon>
        <taxon>Catenulisporales</taxon>
        <taxon>Catenulisporaceae</taxon>
        <taxon>Catenulispora</taxon>
    </lineage>
</organism>
<dbReference type="SUPFAM" id="SSF52029">
    <property type="entry name" value="GroEL apical domain-like"/>
    <property type="match status" value="1"/>
</dbReference>
<comment type="subcellular location">
    <subcellularLocation>
        <location evidence="2">Cell surface</location>
    </subcellularLocation>
    <subcellularLocation>
        <location evidence="9">Cytoplasm</location>
    </subcellularLocation>
    <subcellularLocation>
        <location evidence="8">Secreted</location>
        <location evidence="8">Capsule</location>
    </subcellularLocation>
    <subcellularLocation>
        <location evidence="1">Secreted</location>
        <location evidence="1">Cell wall</location>
    </subcellularLocation>
</comment>
<keyword evidence="9" id="KW-0963">Cytoplasm</keyword>
<dbReference type="NCBIfam" id="NF009489">
    <property type="entry name" value="PRK12851.1"/>
    <property type="match status" value="1"/>
</dbReference>
<keyword evidence="7 9" id="KW-0413">Isomerase</keyword>
<keyword evidence="6 9" id="KW-0143">Chaperone</keyword>
<dbReference type="HAMAP" id="MF_00600">
    <property type="entry name" value="CH60"/>
    <property type="match status" value="1"/>
</dbReference>
<evidence type="ECO:0000256" key="5">
    <source>
        <dbReference type="ARBA" id="ARBA00022840"/>
    </source>
</evidence>
<dbReference type="InterPro" id="IPR027413">
    <property type="entry name" value="GROEL-like_equatorial_sf"/>
</dbReference>
<dbReference type="PANTHER" id="PTHR45633">
    <property type="entry name" value="60 KDA HEAT SHOCK PROTEIN, MITOCHONDRIAL"/>
    <property type="match status" value="1"/>
</dbReference>
<evidence type="ECO:0000256" key="2">
    <source>
        <dbReference type="ARBA" id="ARBA00004241"/>
    </source>
</evidence>
<evidence type="ECO:0000256" key="4">
    <source>
        <dbReference type="ARBA" id="ARBA00022741"/>
    </source>
</evidence>
<dbReference type="SUPFAM" id="SSF54849">
    <property type="entry name" value="GroEL-intermediate domain like"/>
    <property type="match status" value="1"/>
</dbReference>
<keyword evidence="4 9" id="KW-0547">Nucleotide-binding</keyword>
<dbReference type="Pfam" id="PF00118">
    <property type="entry name" value="Cpn60_TCP1"/>
    <property type="match status" value="1"/>
</dbReference>
<dbReference type="InterPro" id="IPR027409">
    <property type="entry name" value="GroEL-like_apical_dom_sf"/>
</dbReference>
<dbReference type="InterPro" id="IPR002423">
    <property type="entry name" value="Cpn60/GroEL/TCP-1"/>
</dbReference>
<dbReference type="EC" id="5.6.1.7" evidence="9"/>
<sequence>MWEVCTTMSKIIAFDEEARRGLERGMNQLADAVKVTLGPRGRNVVLEKKWGAPTITNDGVSIAKEIELEDPYEKIGAELVKEVAKKTDDVAGDGTTTATVLAQALVREGLRNVAAGANPMALKRGIEAAVEAVSSELSGMAKDVETREQIAATASISAADTAIGDMIAEAMDKAGKEGVITVEESNTFGLELELTEGMRFDKGYISPYFATDLERMETSFDDPYILIANSKIGNVKDVLPILEKVMQSGKPLVIIAEDVEGEALATLVVNKIRGTFKSVAVKAPGFGDRRKAMLGDIAILTGGQVISEEVGLKLDSVGLEMLGKARKVVVTKDETTIVDGAGDSDSIEGRKNQIRAEIEKSDSDYDREKLQERLAKLAGGVAVIKAGAATEVELKERKHRIEDAVRNAKAAVEEGIVAGGGVALLQAGQKAFEKIDLAGDEATGANIVRLALEAPLKQISVNAGLEGGVVVEKVRGLESGFGLNAATGEYVDMIKAGILDPAKVTRSALQNAASIAALFLTTEAVIADKPEKAAAPAGGMPGGDMDF</sequence>
<evidence type="ECO:0000256" key="3">
    <source>
        <dbReference type="ARBA" id="ARBA00006607"/>
    </source>
</evidence>
<dbReference type="CDD" id="cd03344">
    <property type="entry name" value="GroEL"/>
    <property type="match status" value="1"/>
</dbReference>
<dbReference type="Proteomes" id="UP001499854">
    <property type="component" value="Unassembled WGS sequence"/>
</dbReference>
<comment type="caution">
    <text evidence="9">Lacks conserved residue(s) required for the propagation of feature annotation.</text>
</comment>
<comment type="similarity">
    <text evidence="3 9 10">Belongs to the chaperonin (HSP60) family.</text>
</comment>
<comment type="function">
    <text evidence="9 11">Together with its co-chaperonin GroES, plays an essential role in assisting protein folding. The GroEL-GroES system forms a nano-cage that allows encapsulation of the non-native substrate proteins and provides a physical environment optimized to promote and accelerate protein folding.</text>
</comment>
<dbReference type="InterPro" id="IPR027410">
    <property type="entry name" value="TCP-1-like_intermed_sf"/>
</dbReference>
<feature type="binding site" evidence="9">
    <location>
        <begin position="93"/>
        <end position="97"/>
    </location>
    <ligand>
        <name>ATP</name>
        <dbReference type="ChEBI" id="CHEBI:30616"/>
    </ligand>
</feature>
<dbReference type="PRINTS" id="PR00298">
    <property type="entry name" value="CHAPERONIN60"/>
</dbReference>
<dbReference type="SUPFAM" id="SSF48592">
    <property type="entry name" value="GroEL equatorial domain-like"/>
    <property type="match status" value="1"/>
</dbReference>